<proteinExistence type="predicted"/>
<evidence type="ECO:0000313" key="1">
    <source>
        <dbReference type="EMBL" id="MBJ7597962.1"/>
    </source>
</evidence>
<reference evidence="1" key="1">
    <citation type="submission" date="2020-10" db="EMBL/GenBank/DDBJ databases">
        <title>Ca. Dormibacterota MAGs.</title>
        <authorList>
            <person name="Montgomery K."/>
        </authorList>
    </citation>
    <scope>NUCLEOTIDE SEQUENCE [LARGE SCALE GENOMIC DNA]</scope>
    <source>
        <strain evidence="1">SC8812_S17_10</strain>
    </source>
</reference>
<comment type="caution">
    <text evidence="1">The sequence shown here is derived from an EMBL/GenBank/DDBJ whole genome shotgun (WGS) entry which is preliminary data.</text>
</comment>
<keyword evidence="2" id="KW-1185">Reference proteome</keyword>
<protein>
    <submittedName>
        <fullName evidence="1">Uncharacterized protein</fullName>
    </submittedName>
</protein>
<accession>A0A934K601</accession>
<dbReference type="AlphaFoldDB" id="A0A934K601"/>
<dbReference type="RefSeq" id="WP_338200623.1">
    <property type="nucleotide sequence ID" value="NZ_JAEKNR010000087.1"/>
</dbReference>
<name>A0A934K601_9BACT</name>
<organism evidence="1 2">
    <name type="scientific">Candidatus Nephthysia bennettiae</name>
    <dbReference type="NCBI Taxonomy" id="3127016"/>
    <lineage>
        <taxon>Bacteria</taxon>
        <taxon>Bacillati</taxon>
        <taxon>Candidatus Dormiibacterota</taxon>
        <taxon>Candidatus Dormibacteria</taxon>
        <taxon>Candidatus Dormibacterales</taxon>
        <taxon>Candidatus Dormibacteraceae</taxon>
        <taxon>Candidatus Nephthysia</taxon>
    </lineage>
</organism>
<dbReference type="EMBL" id="JAEKNR010000087">
    <property type="protein sequence ID" value="MBJ7597962.1"/>
    <property type="molecule type" value="Genomic_DNA"/>
</dbReference>
<dbReference type="Proteomes" id="UP000612893">
    <property type="component" value="Unassembled WGS sequence"/>
</dbReference>
<sequence length="52" mass="5580">MSDSGDLVEDFAGNDARGARDLLQGTVTVGLLRSFHDSSSREGDRPMQELLG</sequence>
<gene>
    <name evidence="1" type="ORF">JF922_07730</name>
</gene>
<evidence type="ECO:0000313" key="2">
    <source>
        <dbReference type="Proteomes" id="UP000612893"/>
    </source>
</evidence>